<dbReference type="AlphaFoldDB" id="A0A193LD43"/>
<dbReference type="CDD" id="cd24015">
    <property type="entry name" value="ASKHA_NBD_PanK-III"/>
    <property type="match status" value="1"/>
</dbReference>
<protein>
    <recommendedName>
        <fullName evidence="15 16">Type III pantothenate kinase</fullName>
        <ecNumber evidence="6 16">2.7.1.33</ecNumber>
    </recommendedName>
    <alternativeName>
        <fullName evidence="16">PanK-III</fullName>
    </alternativeName>
    <alternativeName>
        <fullName evidence="16">Pantothenic acid kinase</fullName>
    </alternativeName>
</protein>
<evidence type="ECO:0000256" key="9">
    <source>
        <dbReference type="ARBA" id="ARBA00022741"/>
    </source>
</evidence>
<dbReference type="STRING" id="1548547.BA177_03710"/>
<dbReference type="GO" id="GO:0005524">
    <property type="term" value="F:ATP binding"/>
    <property type="evidence" value="ECO:0007669"/>
    <property type="project" value="UniProtKB-UniRule"/>
</dbReference>
<dbReference type="PANTHER" id="PTHR34265:SF1">
    <property type="entry name" value="TYPE III PANTOTHENATE KINASE"/>
    <property type="match status" value="1"/>
</dbReference>
<comment type="function">
    <text evidence="16">Catalyzes the phosphorylation of pantothenate (Pan), the first step in CoA biosynthesis.</text>
</comment>
<feature type="active site" description="Proton acceptor" evidence="16">
    <location>
        <position position="107"/>
    </location>
</feature>
<proteinExistence type="inferred from homology"/>
<feature type="binding site" evidence="16">
    <location>
        <position position="127"/>
    </location>
    <ligand>
        <name>K(+)</name>
        <dbReference type="ChEBI" id="CHEBI:29103"/>
    </ligand>
</feature>
<dbReference type="InterPro" id="IPR004619">
    <property type="entry name" value="Type_III_PanK"/>
</dbReference>
<dbReference type="Proteomes" id="UP000092695">
    <property type="component" value="Chromosome"/>
</dbReference>
<evidence type="ECO:0000256" key="7">
    <source>
        <dbReference type="ARBA" id="ARBA00022490"/>
    </source>
</evidence>
<evidence type="ECO:0000256" key="16">
    <source>
        <dbReference type="HAMAP-Rule" id="MF_01274"/>
    </source>
</evidence>
<reference evidence="17 18" key="1">
    <citation type="submission" date="2016-06" db="EMBL/GenBank/DDBJ databases">
        <title>Complete genome sequence of a deep-branching marine Gamma Proteobacterium Woeseia oceani type strain XK5.</title>
        <authorList>
            <person name="Mu D."/>
            <person name="Du Z."/>
        </authorList>
    </citation>
    <scope>NUCLEOTIDE SEQUENCE [LARGE SCALE GENOMIC DNA]</scope>
    <source>
        <strain evidence="17 18">XK5</strain>
    </source>
</reference>
<keyword evidence="16" id="KW-0479">Metal-binding</keyword>
<evidence type="ECO:0000256" key="4">
    <source>
        <dbReference type="ARBA" id="ARBA00005225"/>
    </source>
</evidence>
<dbReference type="SUPFAM" id="SSF53067">
    <property type="entry name" value="Actin-like ATPase domain"/>
    <property type="match status" value="2"/>
</dbReference>
<comment type="similarity">
    <text evidence="14 16">Belongs to the type III pantothenate kinase family.</text>
</comment>
<dbReference type="OrthoDB" id="9781305at2"/>
<organism evidence="17 18">
    <name type="scientific">Woeseia oceani</name>
    <dbReference type="NCBI Taxonomy" id="1548547"/>
    <lineage>
        <taxon>Bacteria</taxon>
        <taxon>Pseudomonadati</taxon>
        <taxon>Pseudomonadota</taxon>
        <taxon>Gammaproteobacteria</taxon>
        <taxon>Woeseiales</taxon>
        <taxon>Woeseiaceae</taxon>
        <taxon>Woeseia</taxon>
    </lineage>
</organism>
<dbReference type="PANTHER" id="PTHR34265">
    <property type="entry name" value="TYPE III PANTOTHENATE KINASE"/>
    <property type="match status" value="1"/>
</dbReference>
<comment type="catalytic activity">
    <reaction evidence="1 16">
        <text>(R)-pantothenate + ATP = (R)-4'-phosphopantothenate + ADP + H(+)</text>
        <dbReference type="Rhea" id="RHEA:16373"/>
        <dbReference type="ChEBI" id="CHEBI:10986"/>
        <dbReference type="ChEBI" id="CHEBI:15378"/>
        <dbReference type="ChEBI" id="CHEBI:29032"/>
        <dbReference type="ChEBI" id="CHEBI:30616"/>
        <dbReference type="ChEBI" id="CHEBI:456216"/>
        <dbReference type="EC" id="2.7.1.33"/>
    </reaction>
</comment>
<gene>
    <name evidence="16" type="primary">coaX</name>
    <name evidence="17" type="ORF">BA177_03710</name>
</gene>
<keyword evidence="18" id="KW-1185">Reference proteome</keyword>
<feature type="binding site" evidence="16">
    <location>
        <begin position="10"/>
        <end position="17"/>
    </location>
    <ligand>
        <name>ATP</name>
        <dbReference type="ChEBI" id="CHEBI:30616"/>
    </ligand>
</feature>
<comment type="cofactor">
    <cofactor evidence="16">
        <name>NH4(+)</name>
        <dbReference type="ChEBI" id="CHEBI:28938"/>
    </cofactor>
    <cofactor evidence="16">
        <name>K(+)</name>
        <dbReference type="ChEBI" id="CHEBI:29103"/>
    </cofactor>
    <text evidence="16">A monovalent cation. Ammonium or potassium.</text>
</comment>
<keyword evidence="13 16" id="KW-0173">Coenzyme A biosynthesis</keyword>
<keyword evidence="9 16" id="KW-0547">Nucleotide-binding</keyword>
<keyword evidence="12 16" id="KW-0630">Potassium</keyword>
<name>A0A193LD43_9GAMM</name>
<evidence type="ECO:0000256" key="10">
    <source>
        <dbReference type="ARBA" id="ARBA00022777"/>
    </source>
</evidence>
<dbReference type="UniPathway" id="UPA00241">
    <property type="reaction ID" value="UER00352"/>
</dbReference>
<evidence type="ECO:0000256" key="15">
    <source>
        <dbReference type="ARBA" id="ARBA00040883"/>
    </source>
</evidence>
<dbReference type="Pfam" id="PF03309">
    <property type="entry name" value="Pan_kinase"/>
    <property type="match status" value="1"/>
</dbReference>
<comment type="cofactor">
    <cofactor evidence="2">
        <name>K(+)</name>
        <dbReference type="ChEBI" id="CHEBI:29103"/>
    </cofactor>
</comment>
<evidence type="ECO:0000256" key="2">
    <source>
        <dbReference type="ARBA" id="ARBA00001958"/>
    </source>
</evidence>
<dbReference type="KEGG" id="woc:BA177_03710"/>
<feature type="binding site" evidence="16">
    <location>
        <begin position="105"/>
        <end position="108"/>
    </location>
    <ligand>
        <name>substrate</name>
    </ligand>
</feature>
<keyword evidence="11 16" id="KW-0067">ATP-binding</keyword>
<comment type="pathway">
    <text evidence="4 16">Cofactor biosynthesis; coenzyme A biosynthesis; CoA from (R)-pantothenate: step 1/5.</text>
</comment>
<evidence type="ECO:0000256" key="1">
    <source>
        <dbReference type="ARBA" id="ARBA00001206"/>
    </source>
</evidence>
<dbReference type="GO" id="GO:0005737">
    <property type="term" value="C:cytoplasm"/>
    <property type="evidence" value="ECO:0007669"/>
    <property type="project" value="UniProtKB-SubCell"/>
</dbReference>
<sequence>MSERRVLLFDIGNTRLKWGLAHGTGLRRTGSISHEKLADAGFAALTTRLPEGVETVLASNVAGASFATRLSGIIGLHYSLDVHFARSTASAYGVTNSYKQPRRMGVDRWVAMIGAHRMYNTALCVVDAGTAVTIDALDKNGQHLGGQILPGFSLMTSALNSDTSDLPAVKRAPRKADDDLHAFASSTGSAIYNGSLAAVCGAIERALRSLRSAGYRPKLVLTGGDATRILDELDGAAEHCPNLVLQGLAIMAQDIQ</sequence>
<comment type="subcellular location">
    <subcellularLocation>
        <location evidence="3 16">Cytoplasm</location>
    </subcellularLocation>
</comment>
<dbReference type="EC" id="2.7.1.33" evidence="6 16"/>
<accession>A0A193LD43</accession>
<evidence type="ECO:0000256" key="8">
    <source>
        <dbReference type="ARBA" id="ARBA00022679"/>
    </source>
</evidence>
<dbReference type="HAMAP" id="MF_01274">
    <property type="entry name" value="Pantothen_kinase_3"/>
    <property type="match status" value="1"/>
</dbReference>
<feature type="binding site" evidence="16">
    <location>
        <position position="187"/>
    </location>
    <ligand>
        <name>substrate</name>
    </ligand>
</feature>
<dbReference type="GO" id="GO:0015937">
    <property type="term" value="P:coenzyme A biosynthetic process"/>
    <property type="evidence" value="ECO:0007669"/>
    <property type="project" value="UniProtKB-UniRule"/>
</dbReference>
<dbReference type="GO" id="GO:0046872">
    <property type="term" value="F:metal ion binding"/>
    <property type="evidence" value="ECO:0007669"/>
    <property type="project" value="UniProtKB-KW"/>
</dbReference>
<evidence type="ECO:0000256" key="5">
    <source>
        <dbReference type="ARBA" id="ARBA00011738"/>
    </source>
</evidence>
<keyword evidence="8 16" id="KW-0808">Transferase</keyword>
<dbReference type="RefSeq" id="WP_068612989.1">
    <property type="nucleotide sequence ID" value="NZ_CP016268.1"/>
</dbReference>
<evidence type="ECO:0000256" key="12">
    <source>
        <dbReference type="ARBA" id="ARBA00022958"/>
    </source>
</evidence>
<evidence type="ECO:0000313" key="18">
    <source>
        <dbReference type="Proteomes" id="UP000092695"/>
    </source>
</evidence>
<dbReference type="InterPro" id="IPR043129">
    <property type="entry name" value="ATPase_NBD"/>
</dbReference>
<evidence type="ECO:0000256" key="13">
    <source>
        <dbReference type="ARBA" id="ARBA00022993"/>
    </source>
</evidence>
<evidence type="ECO:0000256" key="14">
    <source>
        <dbReference type="ARBA" id="ARBA00038036"/>
    </source>
</evidence>
<dbReference type="GO" id="GO:0004594">
    <property type="term" value="F:pantothenate kinase activity"/>
    <property type="evidence" value="ECO:0007669"/>
    <property type="project" value="UniProtKB-UniRule"/>
</dbReference>
<dbReference type="Gene3D" id="3.30.420.40">
    <property type="match status" value="2"/>
</dbReference>
<keyword evidence="7 16" id="KW-0963">Cytoplasm</keyword>
<evidence type="ECO:0000256" key="6">
    <source>
        <dbReference type="ARBA" id="ARBA00012102"/>
    </source>
</evidence>
<dbReference type="EMBL" id="CP016268">
    <property type="protein sequence ID" value="ANO50432.1"/>
    <property type="molecule type" value="Genomic_DNA"/>
</dbReference>
<evidence type="ECO:0000256" key="11">
    <source>
        <dbReference type="ARBA" id="ARBA00022840"/>
    </source>
</evidence>
<feature type="binding site" evidence="16">
    <location>
        <position position="98"/>
    </location>
    <ligand>
        <name>substrate</name>
    </ligand>
</feature>
<feature type="binding site" evidence="16">
    <location>
        <position position="130"/>
    </location>
    <ligand>
        <name>ATP</name>
        <dbReference type="ChEBI" id="CHEBI:30616"/>
    </ligand>
</feature>
<keyword evidence="10 16" id="KW-0418">Kinase</keyword>
<comment type="subunit">
    <text evidence="5 16">Homodimer.</text>
</comment>
<evidence type="ECO:0000313" key="17">
    <source>
        <dbReference type="EMBL" id="ANO50432.1"/>
    </source>
</evidence>
<evidence type="ECO:0000256" key="3">
    <source>
        <dbReference type="ARBA" id="ARBA00004496"/>
    </source>
</evidence>
<dbReference type="NCBIfam" id="TIGR00671">
    <property type="entry name" value="baf"/>
    <property type="match status" value="1"/>
</dbReference>